<dbReference type="CDD" id="cd00187">
    <property type="entry name" value="TOP4c"/>
    <property type="match status" value="1"/>
</dbReference>
<comment type="subunit">
    <text evidence="8">Heterotetramer composed of ParC and ParE.</text>
</comment>
<organism evidence="13 14">
    <name type="scientific">Ruminococcus flavefaciens</name>
    <dbReference type="NCBI Taxonomy" id="1265"/>
    <lineage>
        <taxon>Bacteria</taxon>
        <taxon>Bacillati</taxon>
        <taxon>Bacillota</taxon>
        <taxon>Clostridia</taxon>
        <taxon>Eubacteriales</taxon>
        <taxon>Oscillospiraceae</taxon>
        <taxon>Ruminococcus</taxon>
    </lineage>
</organism>
<evidence type="ECO:0000256" key="5">
    <source>
        <dbReference type="ARBA" id="ARBA00023029"/>
    </source>
</evidence>
<dbReference type="InterPro" id="IPR006691">
    <property type="entry name" value="GyrA/parC_rep"/>
</dbReference>
<keyword evidence="11" id="KW-0175">Coiled coil</keyword>
<comment type="miscellaneous">
    <text evidence="9">Few gyrases are as efficient as E.coli at forming negative supercoils. Not all organisms have 2 type II topoisomerases; in organisms with a single type II topoisomerase this enzyme also has to decatenate newly replicated chromosomes.</text>
</comment>
<sequence length="876" mass="98518">MLYQDNSKVINTEIVDEMENSMLNYAMSVIVSRALPDVRDGLKPVHRRILYTLHENGLTPEKPYRKCADTVGAVLGRYHPHGDASVYDALVRLAQDFSMRYPLVDGHGNFGSIDGDGPAAYRYTEAKMARLTLDMLTDINKETVDFTSNYDDRLKEPVVLPSRFPNLLVNGSVGIAVGMATNIPPHNLGEVIDALQLLIDDPDCTLEQLMEHIQGPDFPTGGIIMGRAGIRAAYATGKGKITLRSRTHFEEIKGRNCIIIDEIPYMLRKERLLKSINQLARDKRIEGLYDLRDESDKDGMRVVIELKKDAIPNIVLNKLFALTQLQDTVGIIMLALVNNEPKILTLKQMLQHYLDFQVDVIQRRTRFDLRKALERAHILQGFVLAADYIDEVIAIIRSSATVQDAKTRMMERFSDVDMSALLDRAQYDLTGLHIEAQTGLSEEQAEAIVQMRLGQLTGLERQKITDELYGLLTKISDYEDILADVNRVYGIILDDLNTIRKKFSDKRRTDIENVSGEVDIEDLIPEEDCVVTLTNNGYIKRMPLTEYKTQHRGGRGITGMKQRDEDFVEEMFICGSHDNILFISNKGIMYKLKCYEIPDGSKASRGFNLINLLPLTENEKIAAMIKTTDFGDDKFITMVTKNGKIKRTNLSLYKNVRKNGLIAIGLDEGDEIEGVRMTDGNAQLFVATHNGMVIRLEESKMRALSRSAHGVRAIKLRDGDYVVSMARVREGATLLTVTENGYGKRTELESYRIQNRGGYGLTNYKVDDIRGHVCGIKIVDEEDDIILVSSDGIIIRILASDIRVMGRIAKGVRVMRVSEGANVVAFTRAEHDDNAETEKVEQLTEEQAKAAEAEAALEEQNEVIIEADSEDEENEE</sequence>
<keyword evidence="5 9" id="KW-0799">Topoisomerase</keyword>
<dbReference type="FunFam" id="3.90.199.10:FF:000001">
    <property type="entry name" value="DNA gyrase subunit A"/>
    <property type="match status" value="1"/>
</dbReference>
<dbReference type="EC" id="5.6.2.2" evidence="9"/>
<dbReference type="PANTHER" id="PTHR43493:SF5">
    <property type="entry name" value="DNA GYRASE SUBUNIT A, CHLOROPLASTIC_MITOCHONDRIAL"/>
    <property type="match status" value="1"/>
</dbReference>
<dbReference type="Pfam" id="PF00521">
    <property type="entry name" value="DNA_topoisoIV"/>
    <property type="match status" value="1"/>
</dbReference>
<evidence type="ECO:0000256" key="3">
    <source>
        <dbReference type="ARBA" id="ARBA00022741"/>
    </source>
</evidence>
<dbReference type="GO" id="GO:0005694">
    <property type="term" value="C:chromosome"/>
    <property type="evidence" value="ECO:0007669"/>
    <property type="project" value="InterPro"/>
</dbReference>
<dbReference type="NCBIfam" id="TIGR01063">
    <property type="entry name" value="gyrA"/>
    <property type="match status" value="1"/>
</dbReference>
<comment type="similarity">
    <text evidence="2 9">Belongs to the type II topoisomerase GyrA/ParC subunit family.</text>
</comment>
<feature type="domain" description="Topo IIA-type catalytic" evidence="12">
    <location>
        <begin position="35"/>
        <end position="523"/>
    </location>
</feature>
<evidence type="ECO:0000313" key="13">
    <source>
        <dbReference type="EMBL" id="SHM10648.1"/>
    </source>
</evidence>
<dbReference type="InterPro" id="IPR002205">
    <property type="entry name" value="Topo_IIA_dom_A"/>
</dbReference>
<dbReference type="GO" id="GO:0034335">
    <property type="term" value="F:DNA negative supercoiling activity"/>
    <property type="evidence" value="ECO:0007669"/>
    <property type="project" value="UniProtKB-ARBA"/>
</dbReference>
<reference evidence="13 14" key="1">
    <citation type="submission" date="2016-11" db="EMBL/GenBank/DDBJ databases">
        <authorList>
            <person name="Jaros S."/>
            <person name="Januszkiewicz K."/>
            <person name="Wedrychowicz H."/>
        </authorList>
    </citation>
    <scope>NUCLEOTIDE SEQUENCE [LARGE SCALE GENOMIC DNA]</scope>
    <source>
        <strain evidence="13 14">Y1</strain>
    </source>
</reference>
<dbReference type="GO" id="GO:0006261">
    <property type="term" value="P:DNA-templated DNA replication"/>
    <property type="evidence" value="ECO:0007669"/>
    <property type="project" value="UniProtKB-UniRule"/>
</dbReference>
<accession>A0A1M7G3K1</accession>
<evidence type="ECO:0000259" key="12">
    <source>
        <dbReference type="PROSITE" id="PS52040"/>
    </source>
</evidence>
<comment type="subunit">
    <text evidence="9">Heterotetramer, composed of two GyrA and two GyrB chains. In the heterotetramer, GyrA contains the active site tyrosine that forms a transient covalent intermediate with DNA, while GyrB binds cofactors and catalyzes ATP hydrolysis.</text>
</comment>
<dbReference type="GO" id="GO:0005737">
    <property type="term" value="C:cytoplasm"/>
    <property type="evidence" value="ECO:0007669"/>
    <property type="project" value="UniProtKB-SubCell"/>
</dbReference>
<evidence type="ECO:0000256" key="1">
    <source>
        <dbReference type="ARBA" id="ARBA00000185"/>
    </source>
</evidence>
<dbReference type="PROSITE" id="PS52040">
    <property type="entry name" value="TOPO_IIA"/>
    <property type="match status" value="1"/>
</dbReference>
<evidence type="ECO:0000256" key="8">
    <source>
        <dbReference type="ARBA" id="ARBA00063644"/>
    </source>
</evidence>
<dbReference type="AlphaFoldDB" id="A0A1M7G3K1"/>
<dbReference type="FunFam" id="2.120.10.90:FF:000005">
    <property type="entry name" value="DNA topoisomerase 4 subunit A"/>
    <property type="match status" value="1"/>
</dbReference>
<keyword evidence="7 9" id="KW-0413">Isomerase</keyword>
<dbReference type="InterPro" id="IPR013760">
    <property type="entry name" value="Topo_IIA-like_dom_sf"/>
</dbReference>
<keyword evidence="9" id="KW-0963">Cytoplasm</keyword>
<dbReference type="FunFam" id="3.30.1360.40:FF:000002">
    <property type="entry name" value="DNA gyrase subunit A"/>
    <property type="match status" value="1"/>
</dbReference>
<dbReference type="RefSeq" id="WP_072947609.1">
    <property type="nucleotide sequence ID" value="NZ_FRCT01000001.1"/>
</dbReference>
<dbReference type="GO" id="GO:0009330">
    <property type="term" value="C:DNA topoisomerase type II (double strand cut, ATP-hydrolyzing) complex"/>
    <property type="evidence" value="ECO:0007669"/>
    <property type="project" value="TreeGrafter"/>
</dbReference>
<dbReference type="InterPro" id="IPR013758">
    <property type="entry name" value="Topo_IIA_A/C_ab"/>
</dbReference>
<keyword evidence="4 9" id="KW-0067">ATP-binding</keyword>
<dbReference type="OrthoDB" id="9806486at2"/>
<dbReference type="Gene3D" id="1.10.268.10">
    <property type="entry name" value="Topoisomerase, domain 3"/>
    <property type="match status" value="1"/>
</dbReference>
<evidence type="ECO:0000256" key="9">
    <source>
        <dbReference type="HAMAP-Rule" id="MF_01897"/>
    </source>
</evidence>
<comment type="subcellular location">
    <subcellularLocation>
        <location evidence="9">Cytoplasm</location>
    </subcellularLocation>
</comment>
<dbReference type="InterPro" id="IPR035516">
    <property type="entry name" value="Gyrase/topoIV_suA_C"/>
</dbReference>
<dbReference type="PANTHER" id="PTHR43493">
    <property type="entry name" value="DNA GYRASE/TOPOISOMERASE SUBUNIT A"/>
    <property type="match status" value="1"/>
</dbReference>
<evidence type="ECO:0000256" key="6">
    <source>
        <dbReference type="ARBA" id="ARBA00023125"/>
    </source>
</evidence>
<dbReference type="SUPFAM" id="SSF56719">
    <property type="entry name" value="Type II DNA topoisomerase"/>
    <property type="match status" value="1"/>
</dbReference>
<evidence type="ECO:0000313" key="14">
    <source>
        <dbReference type="Proteomes" id="UP000184394"/>
    </source>
</evidence>
<dbReference type="Gene3D" id="3.30.1360.40">
    <property type="match status" value="1"/>
</dbReference>
<dbReference type="NCBIfam" id="NF004043">
    <property type="entry name" value="PRK05560.1"/>
    <property type="match status" value="1"/>
</dbReference>
<keyword evidence="6 9" id="KW-0238">DNA-binding</keyword>
<dbReference type="SMART" id="SM00434">
    <property type="entry name" value="TOP4c"/>
    <property type="match status" value="1"/>
</dbReference>
<evidence type="ECO:0000256" key="4">
    <source>
        <dbReference type="ARBA" id="ARBA00022840"/>
    </source>
</evidence>
<keyword evidence="3 9" id="KW-0547">Nucleotide-binding</keyword>
<dbReference type="GO" id="GO:0005524">
    <property type="term" value="F:ATP binding"/>
    <property type="evidence" value="ECO:0007669"/>
    <property type="project" value="UniProtKB-UniRule"/>
</dbReference>
<dbReference type="NCBIfam" id="NF004044">
    <property type="entry name" value="PRK05561.1"/>
    <property type="match status" value="1"/>
</dbReference>
<comment type="function">
    <text evidence="9">A type II topoisomerase that negatively supercoils closed circular double-stranded (ds) DNA in an ATP-dependent manner to modulate DNA topology and maintain chromosomes in an underwound state. Negative supercoiling favors strand separation, and DNA replication, transcription, recombination and repair, all of which involve strand separation. Also able to catalyze the interconversion of other topological isomers of dsDNA rings, including catenanes and knotted rings. Type II topoisomerases break and join 2 DNA strands simultaneously in an ATP-dependent manner.</text>
</comment>
<dbReference type="InterPro" id="IPR050220">
    <property type="entry name" value="Type_II_DNA_Topoisomerases"/>
</dbReference>
<dbReference type="GO" id="GO:0006265">
    <property type="term" value="P:DNA topological change"/>
    <property type="evidence" value="ECO:0007669"/>
    <property type="project" value="UniProtKB-UniRule"/>
</dbReference>
<dbReference type="Pfam" id="PF03989">
    <property type="entry name" value="DNA_gyraseA_C"/>
    <property type="match status" value="6"/>
</dbReference>
<evidence type="ECO:0000256" key="7">
    <source>
        <dbReference type="ARBA" id="ARBA00023235"/>
    </source>
</evidence>
<dbReference type="GO" id="GO:0003677">
    <property type="term" value="F:DNA binding"/>
    <property type="evidence" value="ECO:0007669"/>
    <property type="project" value="UniProtKB-UniRule"/>
</dbReference>
<dbReference type="Gene3D" id="2.120.10.90">
    <property type="entry name" value="DNA gyrase/topoisomerase IV, subunit A, C-terminal"/>
    <property type="match status" value="1"/>
</dbReference>
<gene>
    <name evidence="9" type="primary">gyrA</name>
    <name evidence="13" type="ORF">SAMN04487860_10130</name>
</gene>
<dbReference type="HAMAP" id="MF_01897">
    <property type="entry name" value="GyrA"/>
    <property type="match status" value="1"/>
</dbReference>
<feature type="short sequence motif" description="GyrA-box" evidence="9">
    <location>
        <begin position="550"/>
        <end position="556"/>
    </location>
</feature>
<dbReference type="EMBL" id="FRCT01000001">
    <property type="protein sequence ID" value="SHM10648.1"/>
    <property type="molecule type" value="Genomic_DNA"/>
</dbReference>
<dbReference type="InterPro" id="IPR005743">
    <property type="entry name" value="GyrA"/>
</dbReference>
<evidence type="ECO:0000256" key="11">
    <source>
        <dbReference type="SAM" id="Coils"/>
    </source>
</evidence>
<proteinExistence type="inferred from homology"/>
<comment type="catalytic activity">
    <reaction evidence="1 9 10">
        <text>ATP-dependent breakage, passage and rejoining of double-stranded DNA.</text>
        <dbReference type="EC" id="5.6.2.2"/>
    </reaction>
</comment>
<dbReference type="Proteomes" id="UP000184394">
    <property type="component" value="Unassembled WGS sequence"/>
</dbReference>
<name>A0A1M7G3K1_RUMFL</name>
<dbReference type="InterPro" id="IPR013757">
    <property type="entry name" value="Topo_IIA_A_a_sf"/>
</dbReference>
<feature type="coiled-coil region" evidence="11">
    <location>
        <begin position="834"/>
        <end position="870"/>
    </location>
</feature>
<dbReference type="Gene3D" id="3.90.199.10">
    <property type="entry name" value="Topoisomerase II, domain 5"/>
    <property type="match status" value="1"/>
</dbReference>
<feature type="active site" description="O-(5'-phospho-DNA)-tyrosine intermediate" evidence="9 10">
    <location>
        <position position="123"/>
    </location>
</feature>
<dbReference type="FunFam" id="1.10.268.10:FF:000001">
    <property type="entry name" value="DNA gyrase subunit A"/>
    <property type="match status" value="1"/>
</dbReference>
<protein>
    <recommendedName>
        <fullName evidence="9">DNA gyrase subunit A</fullName>
        <ecNumber evidence="9">5.6.2.2</ecNumber>
    </recommendedName>
</protein>
<dbReference type="SUPFAM" id="SSF101904">
    <property type="entry name" value="GyrA/ParC C-terminal domain-like"/>
    <property type="match status" value="1"/>
</dbReference>
<evidence type="ECO:0000256" key="2">
    <source>
        <dbReference type="ARBA" id="ARBA00008263"/>
    </source>
</evidence>
<evidence type="ECO:0000256" key="10">
    <source>
        <dbReference type="PROSITE-ProRule" id="PRU01384"/>
    </source>
</evidence>